<organism evidence="2 3">
    <name type="scientific">Phyllosticta paracitricarpa</name>
    <dbReference type="NCBI Taxonomy" id="2016321"/>
    <lineage>
        <taxon>Eukaryota</taxon>
        <taxon>Fungi</taxon>
        <taxon>Dikarya</taxon>
        <taxon>Ascomycota</taxon>
        <taxon>Pezizomycotina</taxon>
        <taxon>Dothideomycetes</taxon>
        <taxon>Dothideomycetes incertae sedis</taxon>
        <taxon>Botryosphaeriales</taxon>
        <taxon>Phyllostictaceae</taxon>
        <taxon>Phyllosticta</taxon>
    </lineage>
</organism>
<evidence type="ECO:0000313" key="3">
    <source>
        <dbReference type="Proteomes" id="UP001367316"/>
    </source>
</evidence>
<dbReference type="EMBL" id="JBBPBF010000003">
    <property type="protein sequence ID" value="KAK7614804.1"/>
    <property type="molecule type" value="Genomic_DNA"/>
</dbReference>
<comment type="caution">
    <text evidence="2">The sequence shown here is derived from an EMBL/GenBank/DDBJ whole genome shotgun (WGS) entry which is preliminary data.</text>
</comment>
<evidence type="ECO:0000313" key="2">
    <source>
        <dbReference type="EMBL" id="KAK7614804.1"/>
    </source>
</evidence>
<proteinExistence type="predicted"/>
<protein>
    <submittedName>
        <fullName evidence="2">Uncharacterized protein</fullName>
    </submittedName>
</protein>
<evidence type="ECO:0000256" key="1">
    <source>
        <dbReference type="SAM" id="MobiDB-lite"/>
    </source>
</evidence>
<name>A0ABR1NIX8_9PEZI</name>
<gene>
    <name evidence="2" type="ORF">JOL62DRAFT_235538</name>
</gene>
<dbReference type="Proteomes" id="UP001367316">
    <property type="component" value="Unassembled WGS sequence"/>
</dbReference>
<accession>A0ABR1NIX8</accession>
<feature type="region of interest" description="Disordered" evidence="1">
    <location>
        <begin position="1"/>
        <end position="21"/>
    </location>
</feature>
<reference evidence="2 3" key="1">
    <citation type="submission" date="2024-04" db="EMBL/GenBank/DDBJ databases">
        <title>Phyllosticta paracitricarpa is synonymous to the EU quarantine fungus P. citricarpa based on phylogenomic analyses.</title>
        <authorList>
            <consortium name="Lawrence Berkeley National Laboratory"/>
            <person name="Van ingen-buijs V.A."/>
            <person name="Van westerhoven A.C."/>
            <person name="Haridas S."/>
            <person name="Skiadas P."/>
            <person name="Martin F."/>
            <person name="Groenewald J.Z."/>
            <person name="Crous P.W."/>
            <person name="Seidl M.F."/>
        </authorList>
    </citation>
    <scope>NUCLEOTIDE SEQUENCE [LARGE SCALE GENOMIC DNA]</scope>
    <source>
        <strain evidence="2 3">CBS 141358</strain>
    </source>
</reference>
<keyword evidence="3" id="KW-1185">Reference proteome</keyword>
<sequence length="187" mass="20597">MPSRSRSPAQPSPVLPSRRRRRRRRHSFPLLLLLGRWCSGRGRGRFVSFQNRPVSSCRPIVCRLPSCLGRRCSNCFVSMLFPSVSHARRKESLSQGYLVDVGGNVSEAGKKQIKSDDADVFACIFVSVYDDCSCVGRGCCDNVIVAVTVTSMAAVMLVGKAWGAVGCDTIRRWDKTRTRKRGGGRGG</sequence>